<dbReference type="GeneTree" id="ENSGT00960000190188"/>
<accession>A0A8C4QX88</accession>
<dbReference type="PANTHER" id="PTHR46291">
    <property type="entry name" value="C2 DOMAIN-CONTAINING PROTEIN"/>
    <property type="match status" value="1"/>
</dbReference>
<dbReference type="AlphaFoldDB" id="A0A8C4QX88"/>
<feature type="region of interest" description="Disordered" evidence="1">
    <location>
        <begin position="1"/>
        <end position="23"/>
    </location>
</feature>
<reference evidence="2" key="2">
    <citation type="submission" date="2025-09" db="UniProtKB">
        <authorList>
            <consortium name="Ensembl"/>
        </authorList>
    </citation>
    <scope>IDENTIFICATION</scope>
</reference>
<dbReference type="PANTHER" id="PTHR46291:SF4">
    <property type="entry name" value="C2 CALCIUM-DEPENDENT DOMAIN-CONTAINING PROTEIN 4C-LIKE"/>
    <property type="match status" value="1"/>
</dbReference>
<proteinExistence type="predicted"/>
<dbReference type="Ensembl" id="ENSEBUT00000021584.1">
    <property type="protein sequence ID" value="ENSEBUP00000021008.1"/>
    <property type="gene ID" value="ENSEBUG00000012988.1"/>
</dbReference>
<dbReference type="InterPro" id="IPR043549">
    <property type="entry name" value="C2C4C/C2C4D"/>
</dbReference>
<organism evidence="2 3">
    <name type="scientific">Eptatretus burgeri</name>
    <name type="common">Inshore hagfish</name>
    <dbReference type="NCBI Taxonomy" id="7764"/>
    <lineage>
        <taxon>Eukaryota</taxon>
        <taxon>Metazoa</taxon>
        <taxon>Chordata</taxon>
        <taxon>Craniata</taxon>
        <taxon>Vertebrata</taxon>
        <taxon>Cyclostomata</taxon>
        <taxon>Myxini</taxon>
        <taxon>Myxiniformes</taxon>
        <taxon>Myxinidae</taxon>
        <taxon>Eptatretinae</taxon>
        <taxon>Eptatretus</taxon>
    </lineage>
</organism>
<feature type="region of interest" description="Disordered" evidence="1">
    <location>
        <begin position="94"/>
        <end position="138"/>
    </location>
</feature>
<name>A0A8C4QX88_EPTBU</name>
<reference evidence="2" key="1">
    <citation type="submission" date="2025-08" db="UniProtKB">
        <authorList>
            <consortium name="Ensembl"/>
        </authorList>
    </citation>
    <scope>IDENTIFICATION</scope>
</reference>
<evidence type="ECO:0000313" key="2">
    <source>
        <dbReference type="Ensembl" id="ENSEBUP00000021008.1"/>
    </source>
</evidence>
<protein>
    <submittedName>
        <fullName evidence="2">Uncharacterized protein</fullName>
    </submittedName>
</protein>
<evidence type="ECO:0000313" key="3">
    <source>
        <dbReference type="Proteomes" id="UP000694388"/>
    </source>
</evidence>
<keyword evidence="3" id="KW-1185">Reference proteome</keyword>
<sequence>MGGVHVEGNPIKGKTRAGEAARRGLSDHRMLRLQLLQHLNGVLGWKNFTQLSTSDASQREVLSTIPSTEMSGRPSGNPGHFSFVLTPDRIPQFTIPSLDLPQKATTGGTRSQSRQRRSESIQRACANATPGSRHAGELSKQKMYSSDCCLQHEHHLSEYVSDHPDPATRAAMSLPHLPKVKTPYGFIALTESPHVRRKESLFFDDTCYNSVLSDQVKEHPGCHPSQFQSHSTLKATSGVCSKAKGGVHRGTESNNTPCVTTRTDHSTSWKIIMRRSTTEKSSAAEVGFLSTKKNKLRMMIKKHIKNIHSTRTPSGLASNSTGN</sequence>
<dbReference type="Proteomes" id="UP000694388">
    <property type="component" value="Unplaced"/>
</dbReference>
<evidence type="ECO:0000256" key="1">
    <source>
        <dbReference type="SAM" id="MobiDB-lite"/>
    </source>
</evidence>